<proteinExistence type="inferred from homology"/>
<dbReference type="PANTHER" id="PTHR43248:SF2">
    <property type="entry name" value="PROLYL AMINOPEPTIDASE"/>
    <property type="match status" value="1"/>
</dbReference>
<dbReference type="InterPro" id="IPR051601">
    <property type="entry name" value="Serine_prot/Carboxylest_S33"/>
</dbReference>
<dbReference type="SUPFAM" id="SSF53474">
    <property type="entry name" value="alpha/beta-Hydrolases"/>
    <property type="match status" value="1"/>
</dbReference>
<comment type="similarity">
    <text evidence="1">Belongs to the peptidase S33 family.</text>
</comment>
<comment type="caution">
    <text evidence="4">The sequence shown here is derived from an EMBL/GenBank/DDBJ whole genome shotgun (WGS) entry which is preliminary data.</text>
</comment>
<dbReference type="EMBL" id="JASODW010000008">
    <property type="protein sequence ID" value="MDK6275554.1"/>
    <property type="molecule type" value="Genomic_DNA"/>
</dbReference>
<evidence type="ECO:0000256" key="1">
    <source>
        <dbReference type="ARBA" id="ARBA00010088"/>
    </source>
</evidence>
<keyword evidence="2 4" id="KW-0378">Hydrolase</keyword>
<gene>
    <name evidence="4" type="ORF">QP116_07415</name>
</gene>
<dbReference type="InterPro" id="IPR000073">
    <property type="entry name" value="AB_hydrolase_1"/>
</dbReference>
<evidence type="ECO:0000256" key="2">
    <source>
        <dbReference type="ARBA" id="ARBA00022801"/>
    </source>
</evidence>
<dbReference type="Proteomes" id="UP001240483">
    <property type="component" value="Unassembled WGS sequence"/>
</dbReference>
<sequence length="460" mass="50053">MTSLTVRPAKLLRRDDADAWRGAVVSSVLYEVPLVHGVATEPASADSGAATVTVRAREVRSTDEDADKRPWLVYLQGGPGFEALRPANPSSGWLGELLPHFRVLLLDQRGTGGSSPISAATLSAIGSGEPESQKIAQQIKFLSHFRATDIVADAEAIRLAMGVDSWFTLGQSYGGFITMSYLSFAPDALAGSMITGGLGLIEGDPKRVYDHTYARTAERQAEVFAAWPHAKQQLSDLYTEVRRARTAGQPYRLANGHVVTELTVQRLGMLLGGNSRVQQLRFGLEDALTQGTGSDRTLSPVMLSLLGSQVDHARNPIYWLFQEAIYTSGPATRWAASRSQHETHPQTLPDTDIPQLIGEAALPEDFAQDPALQALEQLAHALHEYDAWTPLYDYDQLANNSVPVAAAVYTPDIYVVRELSLETASNIRGINVWESADHHHDGLSDNPATVLGALRERIGR</sequence>
<feature type="domain" description="AB hydrolase-1" evidence="3">
    <location>
        <begin position="70"/>
        <end position="229"/>
    </location>
</feature>
<accession>A0AAP4C777</accession>
<dbReference type="Pfam" id="PF00561">
    <property type="entry name" value="Abhydrolase_1"/>
    <property type="match status" value="1"/>
</dbReference>
<evidence type="ECO:0000259" key="3">
    <source>
        <dbReference type="Pfam" id="PF00561"/>
    </source>
</evidence>
<protein>
    <submittedName>
        <fullName evidence="4">Alpha/beta fold hydrolase</fullName>
    </submittedName>
</protein>
<dbReference type="GO" id="GO:0004177">
    <property type="term" value="F:aminopeptidase activity"/>
    <property type="evidence" value="ECO:0007669"/>
    <property type="project" value="UniProtKB-EC"/>
</dbReference>
<dbReference type="Gene3D" id="3.40.50.1820">
    <property type="entry name" value="alpha/beta hydrolase"/>
    <property type="match status" value="1"/>
</dbReference>
<dbReference type="GO" id="GO:0006508">
    <property type="term" value="P:proteolysis"/>
    <property type="evidence" value="ECO:0007669"/>
    <property type="project" value="InterPro"/>
</dbReference>
<dbReference type="RefSeq" id="WP_285333342.1">
    <property type="nucleotide sequence ID" value="NZ_JASODW010000008.1"/>
</dbReference>
<evidence type="ECO:0000313" key="5">
    <source>
        <dbReference type="Proteomes" id="UP001240483"/>
    </source>
</evidence>
<evidence type="ECO:0000313" key="4">
    <source>
        <dbReference type="EMBL" id="MDK6275554.1"/>
    </source>
</evidence>
<name>A0AAP4C777_9MICC</name>
<organism evidence="4 5">
    <name type="scientific">Pseudoglutamicibacter cumminsii</name>
    <dbReference type="NCBI Taxonomy" id="156979"/>
    <lineage>
        <taxon>Bacteria</taxon>
        <taxon>Bacillati</taxon>
        <taxon>Actinomycetota</taxon>
        <taxon>Actinomycetes</taxon>
        <taxon>Micrococcales</taxon>
        <taxon>Micrococcaceae</taxon>
        <taxon>Pseudoglutamicibacter</taxon>
    </lineage>
</organism>
<reference evidence="4" key="1">
    <citation type="submission" date="2023-05" db="EMBL/GenBank/DDBJ databases">
        <title>Cataloging the Phylogenetic Diversity of Human Bladder Bacteria.</title>
        <authorList>
            <person name="Du J."/>
        </authorList>
    </citation>
    <scope>NUCLEOTIDE SEQUENCE</scope>
    <source>
        <strain evidence="4">UMB9978</strain>
    </source>
</reference>
<dbReference type="PRINTS" id="PR00793">
    <property type="entry name" value="PROAMNOPTASE"/>
</dbReference>
<dbReference type="AlphaFoldDB" id="A0AAP4C777"/>
<dbReference type="PANTHER" id="PTHR43248">
    <property type="entry name" value="2-SUCCINYL-6-HYDROXY-2,4-CYCLOHEXADIENE-1-CARBOXYLATE SYNTHASE"/>
    <property type="match status" value="1"/>
</dbReference>
<dbReference type="InterPro" id="IPR002410">
    <property type="entry name" value="Peptidase_S33"/>
</dbReference>
<dbReference type="InterPro" id="IPR029058">
    <property type="entry name" value="AB_hydrolase_fold"/>
</dbReference>